<comment type="caution">
    <text evidence="2">The sequence shown here is derived from an EMBL/GenBank/DDBJ whole genome shotgun (WGS) entry which is preliminary data.</text>
</comment>
<dbReference type="Pfam" id="PF10604">
    <property type="entry name" value="Polyketide_cyc2"/>
    <property type="match status" value="1"/>
</dbReference>
<proteinExistence type="predicted"/>
<feature type="region of interest" description="Disordered" evidence="1">
    <location>
        <begin position="1"/>
        <end position="22"/>
    </location>
</feature>
<organism evidence="2 3">
    <name type="scientific">Actinoplanes sandaracinus</name>
    <dbReference type="NCBI Taxonomy" id="3045177"/>
    <lineage>
        <taxon>Bacteria</taxon>
        <taxon>Bacillati</taxon>
        <taxon>Actinomycetota</taxon>
        <taxon>Actinomycetes</taxon>
        <taxon>Micromonosporales</taxon>
        <taxon>Micromonosporaceae</taxon>
        <taxon>Actinoplanes</taxon>
    </lineage>
</organism>
<sequence>MTFSRFKERRPMASVAHGDQDQSRLQRQVSVERLIPAAAARIFDLLADPAAHSLFDGSGTVIAGHPRNPQRLTMGARFTMDMRHRVAYRMWNTVVEFEEDRRIAWRHAIGHHVWRYELEPVTATTTLVRETFDWTTCRTKWLIRVLNWETRNEQSMRVTLERLSTLLEPVG</sequence>
<evidence type="ECO:0000256" key="1">
    <source>
        <dbReference type="SAM" id="MobiDB-lite"/>
    </source>
</evidence>
<gene>
    <name evidence="2" type="ORF">QLQ12_29300</name>
</gene>
<protein>
    <submittedName>
        <fullName evidence="2">SRPBCC family protein</fullName>
    </submittedName>
</protein>
<dbReference type="EMBL" id="JASCTH010000021">
    <property type="protein sequence ID" value="MDI6102723.1"/>
    <property type="molecule type" value="Genomic_DNA"/>
</dbReference>
<dbReference type="Gene3D" id="3.30.530.20">
    <property type="match status" value="1"/>
</dbReference>
<dbReference type="Proteomes" id="UP001241758">
    <property type="component" value="Unassembled WGS sequence"/>
</dbReference>
<evidence type="ECO:0000313" key="2">
    <source>
        <dbReference type="EMBL" id="MDI6102723.1"/>
    </source>
</evidence>
<dbReference type="InterPro" id="IPR019587">
    <property type="entry name" value="Polyketide_cyclase/dehydratase"/>
</dbReference>
<dbReference type="SUPFAM" id="SSF55961">
    <property type="entry name" value="Bet v1-like"/>
    <property type="match status" value="1"/>
</dbReference>
<evidence type="ECO:0000313" key="3">
    <source>
        <dbReference type="Proteomes" id="UP001241758"/>
    </source>
</evidence>
<dbReference type="RefSeq" id="WP_282763791.1">
    <property type="nucleotide sequence ID" value="NZ_JASCTH010000021.1"/>
</dbReference>
<keyword evidence="3" id="KW-1185">Reference proteome</keyword>
<name>A0ABT6WSK5_9ACTN</name>
<reference evidence="2 3" key="1">
    <citation type="submission" date="2023-05" db="EMBL/GenBank/DDBJ databases">
        <title>Actinoplanes sp. NEAU-A12 genome sequencing.</title>
        <authorList>
            <person name="Wang Z.-S."/>
        </authorList>
    </citation>
    <scope>NUCLEOTIDE SEQUENCE [LARGE SCALE GENOMIC DNA]</scope>
    <source>
        <strain evidence="2 3">NEAU-A12</strain>
    </source>
</reference>
<accession>A0ABT6WSK5</accession>
<dbReference type="InterPro" id="IPR023393">
    <property type="entry name" value="START-like_dom_sf"/>
</dbReference>
<feature type="compositionally biased region" description="Basic and acidic residues" evidence="1">
    <location>
        <begin position="1"/>
        <end position="11"/>
    </location>
</feature>